<evidence type="ECO:0000256" key="2">
    <source>
        <dbReference type="ARBA" id="ARBA00023125"/>
    </source>
</evidence>
<dbReference type="InterPro" id="IPR019888">
    <property type="entry name" value="Tscrpt_reg_AsnC-like"/>
</dbReference>
<gene>
    <name evidence="5" type="ORF">NDI86_11845</name>
</gene>
<comment type="caution">
    <text evidence="5">The sequence shown here is derived from an EMBL/GenBank/DDBJ whole genome shotgun (WGS) entry which is preliminary data.</text>
</comment>
<evidence type="ECO:0000313" key="5">
    <source>
        <dbReference type="EMBL" id="MDS0282819.1"/>
    </source>
</evidence>
<feature type="domain" description="HTH asnC-type" evidence="4">
    <location>
        <begin position="7"/>
        <end position="67"/>
    </location>
</feature>
<dbReference type="Gene3D" id="3.30.70.920">
    <property type="match status" value="1"/>
</dbReference>
<dbReference type="Pfam" id="PF13404">
    <property type="entry name" value="HTH_AsnC-type"/>
    <property type="match status" value="1"/>
</dbReference>
<dbReference type="InterPro" id="IPR036388">
    <property type="entry name" value="WH-like_DNA-bd_sf"/>
</dbReference>
<evidence type="ECO:0000259" key="4">
    <source>
        <dbReference type="PROSITE" id="PS50956"/>
    </source>
</evidence>
<dbReference type="CDD" id="cd00090">
    <property type="entry name" value="HTH_ARSR"/>
    <property type="match status" value="1"/>
</dbReference>
<accession>A0ABU2FQ00</accession>
<dbReference type="InterPro" id="IPR000485">
    <property type="entry name" value="AsnC-type_HTH_dom"/>
</dbReference>
<organism evidence="5 6">
    <name type="scientific">Haloarcula onubensis</name>
    <dbReference type="NCBI Taxonomy" id="2950539"/>
    <lineage>
        <taxon>Archaea</taxon>
        <taxon>Methanobacteriati</taxon>
        <taxon>Methanobacteriota</taxon>
        <taxon>Stenosarchaea group</taxon>
        <taxon>Halobacteria</taxon>
        <taxon>Halobacteriales</taxon>
        <taxon>Haloarculaceae</taxon>
        <taxon>Haloarcula</taxon>
    </lineage>
</organism>
<dbReference type="PANTHER" id="PTHR30154">
    <property type="entry name" value="LEUCINE-RESPONSIVE REGULATORY PROTEIN"/>
    <property type="match status" value="1"/>
</dbReference>
<proteinExistence type="predicted"/>
<sequence length="156" mass="17872">MESNQTDRLDRAILYRLQENARTPVTDIADAVNVSDNTVRNRIQSLEERGVITGYRATVDYDEAGVQHYYLFVCSARVSERDELAEQVRERPCVTEVLTVMTGTYNVYVIAAAAQKDDITDLAEHIDRSGLQIEREHLIRRHTRQPFGRFQPDADS</sequence>
<dbReference type="Gene3D" id="1.10.10.10">
    <property type="entry name" value="Winged helix-like DNA-binding domain superfamily/Winged helix DNA-binding domain"/>
    <property type="match status" value="1"/>
</dbReference>
<keyword evidence="1" id="KW-0805">Transcription regulation</keyword>
<dbReference type="SUPFAM" id="SSF46785">
    <property type="entry name" value="Winged helix' DNA-binding domain"/>
    <property type="match status" value="1"/>
</dbReference>
<keyword evidence="6" id="KW-1185">Reference proteome</keyword>
<dbReference type="RefSeq" id="WP_310900642.1">
    <property type="nucleotide sequence ID" value="NZ_JAMQOS010000003.1"/>
</dbReference>
<reference evidence="5 6" key="1">
    <citation type="submission" date="2022-06" db="EMBL/GenBank/DDBJ databases">
        <title>Halomicroarcula sp. a new haloarchaeum isolate from saline soil.</title>
        <authorList>
            <person name="Strakova D."/>
            <person name="Galisteo C."/>
            <person name="Sanchez-Porro C."/>
            <person name="Ventosa A."/>
        </authorList>
    </citation>
    <scope>NUCLEOTIDE SEQUENCE [LARGE SCALE GENOMIC DNA]</scope>
    <source>
        <strain evidence="5 6">S3CR25-11</strain>
    </source>
</reference>
<dbReference type="PROSITE" id="PS50956">
    <property type="entry name" value="HTH_ASNC_2"/>
    <property type="match status" value="1"/>
</dbReference>
<protein>
    <submittedName>
        <fullName evidence="5">Lrp/AsnC family transcriptional regulator</fullName>
    </submittedName>
</protein>
<name>A0ABU2FQ00_9EURY</name>
<evidence type="ECO:0000256" key="1">
    <source>
        <dbReference type="ARBA" id="ARBA00023015"/>
    </source>
</evidence>
<keyword evidence="3" id="KW-0804">Transcription</keyword>
<dbReference type="EMBL" id="JAMQOS010000003">
    <property type="protein sequence ID" value="MDS0282819.1"/>
    <property type="molecule type" value="Genomic_DNA"/>
</dbReference>
<dbReference type="InterPro" id="IPR019885">
    <property type="entry name" value="Tscrpt_reg_HTH_AsnC-type_CS"/>
</dbReference>
<dbReference type="PRINTS" id="PR00033">
    <property type="entry name" value="HTHASNC"/>
</dbReference>
<dbReference type="SMART" id="SM00344">
    <property type="entry name" value="HTH_ASNC"/>
    <property type="match status" value="1"/>
</dbReference>
<dbReference type="PANTHER" id="PTHR30154:SF34">
    <property type="entry name" value="TRANSCRIPTIONAL REGULATOR AZLB"/>
    <property type="match status" value="1"/>
</dbReference>
<keyword evidence="2" id="KW-0238">DNA-binding</keyword>
<evidence type="ECO:0000256" key="3">
    <source>
        <dbReference type="ARBA" id="ARBA00023163"/>
    </source>
</evidence>
<dbReference type="PROSITE" id="PS00519">
    <property type="entry name" value="HTH_ASNC_1"/>
    <property type="match status" value="1"/>
</dbReference>
<dbReference type="InterPro" id="IPR011991">
    <property type="entry name" value="ArsR-like_HTH"/>
</dbReference>
<dbReference type="InterPro" id="IPR036390">
    <property type="entry name" value="WH_DNA-bd_sf"/>
</dbReference>
<dbReference type="Proteomes" id="UP001268864">
    <property type="component" value="Unassembled WGS sequence"/>
</dbReference>
<evidence type="ECO:0000313" key="6">
    <source>
        <dbReference type="Proteomes" id="UP001268864"/>
    </source>
</evidence>